<accession>A0A4V6ILG0</accession>
<dbReference type="PRINTS" id="PR00081">
    <property type="entry name" value="GDHRDH"/>
</dbReference>
<dbReference type="PANTHER" id="PTHR44196">
    <property type="entry name" value="DEHYDROGENASE/REDUCTASE SDR FAMILY MEMBER 7B"/>
    <property type="match status" value="1"/>
</dbReference>
<dbReference type="EMBL" id="CAADHO010000004">
    <property type="protein sequence ID" value="VFQ44968.1"/>
    <property type="molecule type" value="Genomic_DNA"/>
</dbReference>
<gene>
    <name evidence="4" type="ORF">MSL71_26250</name>
</gene>
<organism evidence="4 5">
    <name type="scientific">Desulfoluna butyratoxydans</name>
    <dbReference type="NCBI Taxonomy" id="231438"/>
    <lineage>
        <taxon>Bacteria</taxon>
        <taxon>Pseudomonadati</taxon>
        <taxon>Thermodesulfobacteriota</taxon>
        <taxon>Desulfobacteria</taxon>
        <taxon>Desulfobacterales</taxon>
        <taxon>Desulfolunaceae</taxon>
        <taxon>Desulfoluna</taxon>
    </lineage>
</organism>
<evidence type="ECO:0000256" key="1">
    <source>
        <dbReference type="ARBA" id="ARBA00006484"/>
    </source>
</evidence>
<dbReference type="RefSeq" id="WP_180141014.1">
    <property type="nucleotide sequence ID" value="NZ_CAADHO010000004.1"/>
</dbReference>
<dbReference type="NCBIfam" id="NF004196">
    <property type="entry name" value="PRK05650.1"/>
    <property type="match status" value="1"/>
</dbReference>
<name>A0A4V6ILG0_9BACT</name>
<evidence type="ECO:0000256" key="3">
    <source>
        <dbReference type="RuleBase" id="RU000363"/>
    </source>
</evidence>
<dbReference type="Proteomes" id="UP000507962">
    <property type="component" value="Unassembled WGS sequence"/>
</dbReference>
<evidence type="ECO:0000256" key="2">
    <source>
        <dbReference type="ARBA" id="ARBA00023002"/>
    </source>
</evidence>
<proteinExistence type="inferred from homology"/>
<dbReference type="InterPro" id="IPR036291">
    <property type="entry name" value="NAD(P)-bd_dom_sf"/>
</dbReference>
<dbReference type="CDD" id="cd05233">
    <property type="entry name" value="SDR_c"/>
    <property type="match status" value="1"/>
</dbReference>
<dbReference type="PANTHER" id="PTHR44196:SF1">
    <property type="entry name" value="DEHYDROGENASE_REDUCTASE SDR FAMILY MEMBER 7B"/>
    <property type="match status" value="1"/>
</dbReference>
<dbReference type="SUPFAM" id="SSF51735">
    <property type="entry name" value="NAD(P)-binding Rossmann-fold domains"/>
    <property type="match status" value="1"/>
</dbReference>
<dbReference type="GO" id="GO:0016491">
    <property type="term" value="F:oxidoreductase activity"/>
    <property type="evidence" value="ECO:0007669"/>
    <property type="project" value="UniProtKB-KW"/>
</dbReference>
<evidence type="ECO:0000313" key="5">
    <source>
        <dbReference type="Proteomes" id="UP000507962"/>
    </source>
</evidence>
<keyword evidence="2" id="KW-0560">Oxidoreductase</keyword>
<dbReference type="GO" id="GO:0016020">
    <property type="term" value="C:membrane"/>
    <property type="evidence" value="ECO:0007669"/>
    <property type="project" value="TreeGrafter"/>
</dbReference>
<dbReference type="PRINTS" id="PR00080">
    <property type="entry name" value="SDRFAMILY"/>
</dbReference>
<keyword evidence="5" id="KW-1185">Reference proteome</keyword>
<dbReference type="FunFam" id="3.40.50.720:FF:000084">
    <property type="entry name" value="Short-chain dehydrogenase reductase"/>
    <property type="match status" value="1"/>
</dbReference>
<protein>
    <submittedName>
        <fullName evidence="4">Short-chain dehydrogenase/reductase sdr</fullName>
    </submittedName>
</protein>
<sequence length="272" mass="30295">MSQKKRIVITGGGSGLGRALALVYARKGWRVCIADMDPRTLEETGRLIDERGGEALTRQCDVTAQGAFKELAQTVEECWGGLDVLVNNAGVGAAGTLDAIPEDRWEWIMDVNLKAVIRGCRRFTPLMEAQGSGHIVNVASSAGIVSFPEMSSYNVTKAGVISLSETLYSELASKGIGVTVAAPTFFKTNLMERFHSTDDQQRKVAEGFFAKTRYTAEDVARDIEKAVRRKRLYVIPQWDGKVMWWMKRLSPELFHRGMAVFTKKRGFERMFC</sequence>
<dbReference type="Pfam" id="PF00106">
    <property type="entry name" value="adh_short"/>
    <property type="match status" value="1"/>
</dbReference>
<dbReference type="AlphaFoldDB" id="A0A4V6ILG0"/>
<reference evidence="4 5" key="1">
    <citation type="submission" date="2019-03" db="EMBL/GenBank/DDBJ databases">
        <authorList>
            <person name="Nijsse B."/>
        </authorList>
    </citation>
    <scope>NUCLEOTIDE SEQUENCE [LARGE SCALE GENOMIC DNA]</scope>
    <source>
        <strain evidence="4">Desulfoluna butyratoxydans MSL71</strain>
    </source>
</reference>
<comment type="similarity">
    <text evidence="1 3">Belongs to the short-chain dehydrogenases/reductases (SDR) family.</text>
</comment>
<dbReference type="Gene3D" id="3.40.50.720">
    <property type="entry name" value="NAD(P)-binding Rossmann-like Domain"/>
    <property type="match status" value="1"/>
</dbReference>
<evidence type="ECO:0000313" key="4">
    <source>
        <dbReference type="EMBL" id="VFQ44968.1"/>
    </source>
</evidence>
<dbReference type="InterPro" id="IPR002347">
    <property type="entry name" value="SDR_fam"/>
</dbReference>